<dbReference type="Proteomes" id="UP001172681">
    <property type="component" value="Unassembled WGS sequence"/>
</dbReference>
<protein>
    <submittedName>
        <fullName evidence="2">Uncharacterized protein</fullName>
    </submittedName>
</protein>
<dbReference type="Pfam" id="PF11951">
    <property type="entry name" value="Fungal_trans_2"/>
    <property type="match status" value="1"/>
</dbReference>
<evidence type="ECO:0000313" key="2">
    <source>
        <dbReference type="EMBL" id="KAJ9647657.1"/>
    </source>
</evidence>
<dbReference type="PANTHER" id="PTHR37540">
    <property type="entry name" value="TRANSCRIPTION FACTOR (ACR-2), PUTATIVE-RELATED-RELATED"/>
    <property type="match status" value="1"/>
</dbReference>
<evidence type="ECO:0000256" key="1">
    <source>
        <dbReference type="SAM" id="MobiDB-lite"/>
    </source>
</evidence>
<dbReference type="AlphaFoldDB" id="A0AA38YFM4"/>
<dbReference type="EMBL" id="JAPDRN010000001">
    <property type="protein sequence ID" value="KAJ9647657.1"/>
    <property type="molecule type" value="Genomic_DNA"/>
</dbReference>
<feature type="region of interest" description="Disordered" evidence="1">
    <location>
        <begin position="1"/>
        <end position="39"/>
    </location>
</feature>
<organism evidence="2 3">
    <name type="scientific">Knufia peltigerae</name>
    <dbReference type="NCBI Taxonomy" id="1002370"/>
    <lineage>
        <taxon>Eukaryota</taxon>
        <taxon>Fungi</taxon>
        <taxon>Dikarya</taxon>
        <taxon>Ascomycota</taxon>
        <taxon>Pezizomycotina</taxon>
        <taxon>Eurotiomycetes</taxon>
        <taxon>Chaetothyriomycetidae</taxon>
        <taxon>Chaetothyriales</taxon>
        <taxon>Trichomeriaceae</taxon>
        <taxon>Knufia</taxon>
    </lineage>
</organism>
<feature type="region of interest" description="Disordered" evidence="1">
    <location>
        <begin position="69"/>
        <end position="127"/>
    </location>
</feature>
<dbReference type="InterPro" id="IPR021858">
    <property type="entry name" value="Fun_TF"/>
</dbReference>
<dbReference type="PANTHER" id="PTHR37540:SF5">
    <property type="entry name" value="TRANSCRIPTION FACTOR DOMAIN-CONTAINING PROTEIN"/>
    <property type="match status" value="1"/>
</dbReference>
<proteinExistence type="predicted"/>
<accession>A0AA38YFM4</accession>
<reference evidence="2" key="1">
    <citation type="submission" date="2022-10" db="EMBL/GenBank/DDBJ databases">
        <title>Culturing micro-colonial fungi from biological soil crusts in the Mojave desert and describing Neophaeococcomyces mojavensis, and introducing the new genera and species Taxawa tesnikishii.</title>
        <authorList>
            <person name="Kurbessoian T."/>
            <person name="Stajich J.E."/>
        </authorList>
    </citation>
    <scope>NUCLEOTIDE SEQUENCE</scope>
    <source>
        <strain evidence="2">TK_35</strain>
    </source>
</reference>
<feature type="compositionally biased region" description="Low complexity" evidence="1">
    <location>
        <begin position="17"/>
        <end position="26"/>
    </location>
</feature>
<gene>
    <name evidence="2" type="ORF">H2204_000287</name>
</gene>
<evidence type="ECO:0000313" key="3">
    <source>
        <dbReference type="Proteomes" id="UP001172681"/>
    </source>
</evidence>
<sequence length="542" mass="60809">MSPSSQPKRELHFVTVSSIRSASSTSPDPKQRKSLRSFVMQDYLRQKNDPNWHFAPAKVDTQISSHIYRFRSSRPASSSSPDRKRTAKARRPREAHAASRQPRRLLPAGAQSTQTGQSKVRDVVQSPRSHSRLHDLDMLDPFQTLSIDLSDPDTVDLLQYYHSSFWANSYACNPEGRWISIALMDPAIIHATLCLVAIHRRDIFSISLSKDYFNHRGLAMKIVAGRLNDPAQAVSDGTVGAVAILSSSDHHFEWPDDVQETHAVGLAELVALRGGIEKLTSNRHVQRVTGWADLLQCAMHGTKLRMKLPSNLGNASPVDVEAEHDRISTQRVPGLVLSGMHPRLAYILGLLRRLAALKADLLDKRSMDLCQSFSDLLWKLEYTILEKQDQTGREDPTESSLVHVGHELCDSVGRAALIMSYSHLRDLAAPILYDKLSARLRSTLSTATSQTYARGLLVDSELAVLLWVLNLGLRGSKRNLGDKLWFAGEMARVCWNNGVLSLPDLHERTQSVVPQAQEALDMTERNWRMVESLIWLESEETW</sequence>
<keyword evidence="3" id="KW-1185">Reference proteome</keyword>
<name>A0AA38YFM4_9EURO</name>
<comment type="caution">
    <text evidence="2">The sequence shown here is derived from an EMBL/GenBank/DDBJ whole genome shotgun (WGS) entry which is preliminary data.</text>
</comment>